<dbReference type="GO" id="GO:0000340">
    <property type="term" value="F:RNA 7-methylguanosine cap binding"/>
    <property type="evidence" value="ECO:0007669"/>
    <property type="project" value="TreeGrafter"/>
</dbReference>
<dbReference type="AlphaFoldDB" id="A0A1X7RBF6"/>
<dbReference type="SUPFAM" id="SSF54197">
    <property type="entry name" value="HIT-like"/>
    <property type="match status" value="1"/>
</dbReference>
<dbReference type="InterPro" id="IPR011145">
    <property type="entry name" value="Scavenger_mRNA_decap_enz_N"/>
</dbReference>
<dbReference type="EMBL" id="FXLY01000016">
    <property type="protein sequence ID" value="SMN22983.1"/>
    <property type="molecule type" value="Genomic_DNA"/>
</dbReference>
<evidence type="ECO:0000313" key="3">
    <source>
        <dbReference type="EMBL" id="SMN22983.1"/>
    </source>
</evidence>
<gene>
    <name evidence="3" type="ORF">KASA_0C00682G</name>
</gene>
<accession>A0A1X7RBF6</accession>
<dbReference type="SUPFAM" id="SSF102860">
    <property type="entry name" value="mRNA decapping enzyme DcpS N-terminal domain"/>
    <property type="match status" value="1"/>
</dbReference>
<dbReference type="GO" id="GO:0005634">
    <property type="term" value="C:nucleus"/>
    <property type="evidence" value="ECO:0007669"/>
    <property type="project" value="TreeGrafter"/>
</dbReference>
<evidence type="ECO:0000313" key="4">
    <source>
        <dbReference type="Proteomes" id="UP000196158"/>
    </source>
</evidence>
<comment type="similarity">
    <text evidence="1">Belongs to the HIT family.</text>
</comment>
<dbReference type="PANTHER" id="PTHR12978">
    <property type="entry name" value="HISTIDINE TRIAD HIT PROTEIN MEMBER"/>
    <property type="match status" value="1"/>
</dbReference>
<dbReference type="InterPro" id="IPR036265">
    <property type="entry name" value="HIT-like_sf"/>
</dbReference>
<dbReference type="Gene3D" id="3.30.428.10">
    <property type="entry name" value="HIT-like"/>
    <property type="match status" value="1"/>
</dbReference>
<dbReference type="GO" id="GO:0016787">
    <property type="term" value="F:hydrolase activity"/>
    <property type="evidence" value="ECO:0007669"/>
    <property type="project" value="InterPro"/>
</dbReference>
<dbReference type="Pfam" id="PF05652">
    <property type="entry name" value="DcpS"/>
    <property type="match status" value="1"/>
</dbReference>
<dbReference type="PANTHER" id="PTHR12978:SF0">
    <property type="entry name" value="M7GPPPX DIPHOSPHATASE"/>
    <property type="match status" value="1"/>
</dbReference>
<evidence type="ECO:0000256" key="1">
    <source>
        <dbReference type="ARBA" id="ARBA00010208"/>
    </source>
</evidence>
<feature type="active site" description="Nucleophile" evidence="2">
    <location>
        <position position="302"/>
    </location>
</feature>
<keyword evidence="4" id="KW-1185">Reference proteome</keyword>
<dbReference type="GO" id="GO:0000290">
    <property type="term" value="P:deadenylation-dependent decapping of nuclear-transcribed mRNA"/>
    <property type="evidence" value="ECO:0007669"/>
    <property type="project" value="InterPro"/>
</dbReference>
<dbReference type="FunFam" id="3.30.428.10:FF:000015">
    <property type="entry name" value="m7GpppX diphosphatase"/>
    <property type="match status" value="1"/>
</dbReference>
<name>A0A1X7RBF6_9SACH</name>
<sequence length="387" mass="45180">MCPQSYNRSYTLSELLQKFKFIRNLDSNPETKIVSLLGTVDSRDAILTAEKTHFIHNDTIRRQSIHPPLMSINSYKNPKRECRFVRTGENEVAPVSDDELGLRDPCASEFSFVKGVIELNELTSNDNFHWALAVLREHIDENPTAKISIIWPATDVHIRRYDQQKLHIVKETPEMYENIVKPFIDEMSTFKKLEWVYKILYENTEEGRIIYKQYNELNKNDGFILLPDTRWDGETLESLYLVALMYRDDIKSIRDFRPHHKDWLIKINSLLKSVIPPCYNYAIRADELRIFIHYQPSYYHLHIHVVHIKHPGLSGGLHDGKAIQIDDAIENLDFLGPDGWKSTCITYTIGENHPLWSRGLKNEVQKQLKEANIKELPEIINSIQVPN</sequence>
<proteinExistence type="inferred from homology"/>
<dbReference type="Proteomes" id="UP000196158">
    <property type="component" value="Unassembled WGS sequence"/>
</dbReference>
<dbReference type="Gene3D" id="3.30.200.40">
    <property type="entry name" value="Scavenger mRNA decapping enzyme, N-terminal domain"/>
    <property type="match status" value="1"/>
</dbReference>
<dbReference type="InterPro" id="IPR008594">
    <property type="entry name" value="DcpS/DCS2"/>
</dbReference>
<dbReference type="Pfam" id="PF11969">
    <property type="entry name" value="DcpS_C"/>
    <property type="match status" value="1"/>
</dbReference>
<organism evidence="3 4">
    <name type="scientific">Maudiozyma saulgeensis</name>
    <dbReference type="NCBI Taxonomy" id="1789683"/>
    <lineage>
        <taxon>Eukaryota</taxon>
        <taxon>Fungi</taxon>
        <taxon>Dikarya</taxon>
        <taxon>Ascomycota</taxon>
        <taxon>Saccharomycotina</taxon>
        <taxon>Saccharomycetes</taxon>
        <taxon>Saccharomycetales</taxon>
        <taxon>Saccharomycetaceae</taxon>
        <taxon>Maudiozyma</taxon>
    </lineage>
</organism>
<evidence type="ECO:0000256" key="2">
    <source>
        <dbReference type="PIRSR" id="PIRSR028973-1"/>
    </source>
</evidence>
<reference evidence="3 4" key="1">
    <citation type="submission" date="2017-04" db="EMBL/GenBank/DDBJ databases">
        <authorList>
            <person name="Afonso C.L."/>
            <person name="Miller P.J."/>
            <person name="Scott M.A."/>
            <person name="Spackman E."/>
            <person name="Goraichik I."/>
            <person name="Dimitrov K.M."/>
            <person name="Suarez D.L."/>
            <person name="Swayne D.E."/>
        </authorList>
    </citation>
    <scope>NUCLEOTIDE SEQUENCE [LARGE SCALE GENOMIC DNA]</scope>
</reference>
<dbReference type="GO" id="GO:0000932">
    <property type="term" value="C:P-body"/>
    <property type="evidence" value="ECO:0007669"/>
    <property type="project" value="TreeGrafter"/>
</dbReference>
<dbReference type="OrthoDB" id="10264956at2759"/>
<dbReference type="PIRSF" id="PIRSF028973">
    <property type="entry name" value="Scavenger_mRNA_decap_enz"/>
    <property type="match status" value="1"/>
</dbReference>
<protein>
    <submittedName>
        <fullName evidence="3">Similar to Saccharomyces cerevisiae YOR173W DCS2 Non-essential, stress induced regulatory protein</fullName>
    </submittedName>
</protein>